<protein>
    <submittedName>
        <fullName evidence="2">Uncharacterized protein</fullName>
    </submittedName>
</protein>
<feature type="compositionally biased region" description="Basic and acidic residues" evidence="1">
    <location>
        <begin position="197"/>
        <end position="214"/>
    </location>
</feature>
<feature type="compositionally biased region" description="Basic and acidic residues" evidence="1">
    <location>
        <begin position="16"/>
        <end position="41"/>
    </location>
</feature>
<name>A0A0D2C2X2_9EURO</name>
<sequence>MSWADYKKKLPRLRRHKEEVKAKTQKEEAKANNTQKEEAKDELLEDLEDRLRRLLLARGGNFDELPDFLRDILIRNPPEDYNDKDRAYKRFGDSTEPEAIYDEETYEELAENDEGETHPPGPPPNTLPPNIFPRNPLLPYEQQFEEYRRTFKEILSKCNTGDETLENALKLYTDNISYLKPRRSEIVDYIRKESYATKEETGGDNRTDLKRPASEELGGGRVPPPTPADDEDDVKFVASTTIPVAAAPPTLADDEDDVTFVSSTTIPATSRGLKPRPLNHPSPSGHGPVTQSLLEAMEEWDKRLMLTIRNTETRLSAYSLATLSTGNVAHYCMVTLVLWRIRSSNSRSRNQSPTPYIGPGDIYRWGQCGGILVLGIEAFREGVGDEKTKDVLIKKPALVFIDEVHRVKNPTTNLARAVKLIKTPHCVGLTADFLMSSPSSDDDEDNDDGTIPADGREVVTKAISKIFRDHRNWPTPTLFAPDLSYRI</sequence>
<feature type="region of interest" description="Disordered" evidence="1">
    <location>
        <begin position="266"/>
        <end position="287"/>
    </location>
</feature>
<dbReference type="VEuPathDB" id="FungiDB:PV07_08699"/>
<evidence type="ECO:0000256" key="1">
    <source>
        <dbReference type="SAM" id="MobiDB-lite"/>
    </source>
</evidence>
<dbReference type="RefSeq" id="XP_016245749.1">
    <property type="nucleotide sequence ID" value="XM_016395893.1"/>
</dbReference>
<dbReference type="Gene3D" id="3.40.50.10810">
    <property type="entry name" value="Tandem AAA-ATPase domain"/>
    <property type="match status" value="1"/>
</dbReference>
<dbReference type="HOGENOM" id="CLU_560199_0_0_1"/>
<dbReference type="InterPro" id="IPR027417">
    <property type="entry name" value="P-loop_NTPase"/>
</dbReference>
<dbReference type="Proteomes" id="UP000054466">
    <property type="component" value="Unassembled WGS sequence"/>
</dbReference>
<proteinExistence type="predicted"/>
<organism evidence="2 3">
    <name type="scientific">Cladophialophora immunda</name>
    <dbReference type="NCBI Taxonomy" id="569365"/>
    <lineage>
        <taxon>Eukaryota</taxon>
        <taxon>Fungi</taxon>
        <taxon>Dikarya</taxon>
        <taxon>Ascomycota</taxon>
        <taxon>Pezizomycotina</taxon>
        <taxon>Eurotiomycetes</taxon>
        <taxon>Chaetothyriomycetidae</taxon>
        <taxon>Chaetothyriales</taxon>
        <taxon>Herpotrichiellaceae</taxon>
        <taxon>Cladophialophora</taxon>
    </lineage>
</organism>
<dbReference type="EMBL" id="KN847044">
    <property type="protein sequence ID" value="KIW25533.1"/>
    <property type="molecule type" value="Genomic_DNA"/>
</dbReference>
<feature type="region of interest" description="Disordered" evidence="1">
    <location>
        <begin position="197"/>
        <end position="232"/>
    </location>
</feature>
<feature type="compositionally biased region" description="Basic and acidic residues" evidence="1">
    <location>
        <begin position="84"/>
        <end position="93"/>
    </location>
</feature>
<feature type="compositionally biased region" description="Acidic residues" evidence="1">
    <location>
        <begin position="95"/>
        <end position="114"/>
    </location>
</feature>
<dbReference type="InterPro" id="IPR038718">
    <property type="entry name" value="SNF2-like_sf"/>
</dbReference>
<gene>
    <name evidence="2" type="ORF">PV07_08699</name>
</gene>
<reference evidence="2 3" key="1">
    <citation type="submission" date="2015-01" db="EMBL/GenBank/DDBJ databases">
        <title>The Genome Sequence of Cladophialophora immunda CBS83496.</title>
        <authorList>
            <consortium name="The Broad Institute Genomics Platform"/>
            <person name="Cuomo C."/>
            <person name="de Hoog S."/>
            <person name="Gorbushina A."/>
            <person name="Stielow B."/>
            <person name="Teixiera M."/>
            <person name="Abouelleil A."/>
            <person name="Chapman S.B."/>
            <person name="Priest M."/>
            <person name="Young S.K."/>
            <person name="Wortman J."/>
            <person name="Nusbaum C."/>
            <person name="Birren B."/>
        </authorList>
    </citation>
    <scope>NUCLEOTIDE SEQUENCE [LARGE SCALE GENOMIC DNA]</scope>
    <source>
        <strain evidence="2 3">CBS 83496</strain>
    </source>
</reference>
<accession>A0A0D2C2X2</accession>
<feature type="region of interest" description="Disordered" evidence="1">
    <location>
        <begin position="1"/>
        <end position="41"/>
    </location>
</feature>
<evidence type="ECO:0000313" key="3">
    <source>
        <dbReference type="Proteomes" id="UP000054466"/>
    </source>
</evidence>
<keyword evidence="3" id="KW-1185">Reference proteome</keyword>
<evidence type="ECO:0000313" key="2">
    <source>
        <dbReference type="EMBL" id="KIW25533.1"/>
    </source>
</evidence>
<feature type="region of interest" description="Disordered" evidence="1">
    <location>
        <begin position="84"/>
        <end position="136"/>
    </location>
</feature>
<dbReference type="GeneID" id="27347893"/>
<dbReference type="SUPFAM" id="SSF52540">
    <property type="entry name" value="P-loop containing nucleoside triphosphate hydrolases"/>
    <property type="match status" value="1"/>
</dbReference>
<feature type="compositionally biased region" description="Pro residues" evidence="1">
    <location>
        <begin position="119"/>
        <end position="131"/>
    </location>
</feature>
<dbReference type="AlphaFoldDB" id="A0A0D2C2X2"/>